<dbReference type="InterPro" id="IPR046586">
    <property type="entry name" value="DUF6644"/>
</dbReference>
<evidence type="ECO:0000313" key="4">
    <source>
        <dbReference type="Proteomes" id="UP000619761"/>
    </source>
</evidence>
<comment type="caution">
    <text evidence="3">The sequence shown here is derived from an EMBL/GenBank/DDBJ whole genome shotgun (WGS) entry which is preliminary data.</text>
</comment>
<organism evidence="3 4">
    <name type="scientific">Cellvibrio zantedeschiae</name>
    <dbReference type="NCBI Taxonomy" id="1237077"/>
    <lineage>
        <taxon>Bacteria</taxon>
        <taxon>Pseudomonadati</taxon>
        <taxon>Pseudomonadota</taxon>
        <taxon>Gammaproteobacteria</taxon>
        <taxon>Cellvibrionales</taxon>
        <taxon>Cellvibrionaceae</taxon>
        <taxon>Cellvibrio</taxon>
    </lineage>
</organism>
<dbReference type="EMBL" id="BMYZ01000001">
    <property type="protein sequence ID" value="GGY71710.1"/>
    <property type="molecule type" value="Genomic_DNA"/>
</dbReference>
<evidence type="ECO:0000256" key="1">
    <source>
        <dbReference type="SAM" id="Phobius"/>
    </source>
</evidence>
<sequence length="166" mass="18214">MTPTDLLQTMYESSLGTALSESLYVYPLVEGTHLLSLALSFGLILFTDLRLIGVFLRDVPVSQVLQQLRPILLIGFALTFASGILLTFAAGPGLLATPLFPLKVLFIFLAGLNALWFEIKFGRTVTQWGSELVFPTGAKIAGWISLISWTTVVILGRLIPYFDSTF</sequence>
<feature type="domain" description="DUF6644" evidence="2">
    <location>
        <begin position="30"/>
        <end position="160"/>
    </location>
</feature>
<feature type="transmembrane region" description="Helical" evidence="1">
    <location>
        <begin position="68"/>
        <end position="88"/>
    </location>
</feature>
<protein>
    <recommendedName>
        <fullName evidence="2">DUF6644 domain-containing protein</fullName>
    </recommendedName>
</protein>
<evidence type="ECO:0000313" key="3">
    <source>
        <dbReference type="EMBL" id="GGY71710.1"/>
    </source>
</evidence>
<dbReference type="Proteomes" id="UP000619761">
    <property type="component" value="Unassembled WGS sequence"/>
</dbReference>
<keyword evidence="1" id="KW-0812">Transmembrane</keyword>
<name>A0ABQ3AYE5_9GAMM</name>
<evidence type="ECO:0000259" key="2">
    <source>
        <dbReference type="Pfam" id="PF20349"/>
    </source>
</evidence>
<dbReference type="Pfam" id="PF20349">
    <property type="entry name" value="DUF6644"/>
    <property type="match status" value="1"/>
</dbReference>
<feature type="transmembrane region" description="Helical" evidence="1">
    <location>
        <begin position="100"/>
        <end position="119"/>
    </location>
</feature>
<reference evidence="4" key="1">
    <citation type="journal article" date="2019" name="Int. J. Syst. Evol. Microbiol.">
        <title>The Global Catalogue of Microorganisms (GCM) 10K type strain sequencing project: providing services to taxonomists for standard genome sequencing and annotation.</title>
        <authorList>
            <consortium name="The Broad Institute Genomics Platform"/>
            <consortium name="The Broad Institute Genome Sequencing Center for Infectious Disease"/>
            <person name="Wu L."/>
            <person name="Ma J."/>
        </authorList>
    </citation>
    <scope>NUCLEOTIDE SEQUENCE [LARGE SCALE GENOMIC DNA]</scope>
    <source>
        <strain evidence="4">KCTC 32239</strain>
    </source>
</reference>
<keyword evidence="1" id="KW-1133">Transmembrane helix</keyword>
<feature type="transmembrane region" description="Helical" evidence="1">
    <location>
        <begin position="140"/>
        <end position="159"/>
    </location>
</feature>
<proteinExistence type="predicted"/>
<keyword evidence="1" id="KW-0472">Membrane</keyword>
<feature type="transmembrane region" description="Helical" evidence="1">
    <location>
        <begin position="34"/>
        <end position="56"/>
    </location>
</feature>
<keyword evidence="4" id="KW-1185">Reference proteome</keyword>
<accession>A0ABQ3AYE5</accession>
<dbReference type="RefSeq" id="WP_229837716.1">
    <property type="nucleotide sequence ID" value="NZ_BMYZ01000001.1"/>
</dbReference>
<gene>
    <name evidence="3" type="ORF">GCM10011613_15710</name>
</gene>